<dbReference type="PROSITE" id="PS50918">
    <property type="entry name" value="WWE"/>
    <property type="match status" value="1"/>
</dbReference>
<feature type="region of interest" description="Disordered" evidence="1">
    <location>
        <begin position="156"/>
        <end position="176"/>
    </location>
</feature>
<evidence type="ECO:0000259" key="2">
    <source>
        <dbReference type="PROSITE" id="PS50918"/>
    </source>
</evidence>
<evidence type="ECO:0000256" key="1">
    <source>
        <dbReference type="SAM" id="MobiDB-lite"/>
    </source>
</evidence>
<evidence type="ECO:0000313" key="3">
    <source>
        <dbReference type="EMBL" id="CAE0615173.1"/>
    </source>
</evidence>
<accession>A0A7S3UHW7</accession>
<dbReference type="EMBL" id="HBIT01002509">
    <property type="protein sequence ID" value="CAE0615173.1"/>
    <property type="molecule type" value="Transcribed_RNA"/>
</dbReference>
<organism evidence="3">
    <name type="scientific">Oxyrrhis marina</name>
    <name type="common">Dinoflagellate</name>
    <dbReference type="NCBI Taxonomy" id="2969"/>
    <lineage>
        <taxon>Eukaryota</taxon>
        <taxon>Sar</taxon>
        <taxon>Alveolata</taxon>
        <taxon>Dinophyceae</taxon>
        <taxon>Oxyrrhinales</taxon>
        <taxon>Oxyrrhinaceae</taxon>
        <taxon>Oxyrrhis</taxon>
    </lineage>
</organism>
<dbReference type="AlphaFoldDB" id="A0A7S3UHW7"/>
<dbReference type="Gene3D" id="3.30.720.50">
    <property type="match status" value="1"/>
</dbReference>
<gene>
    <name evidence="3" type="ORF">OMAR00292_LOCUS1048</name>
</gene>
<name>A0A7S3UHW7_OXYMA</name>
<reference evidence="3" key="1">
    <citation type="submission" date="2021-01" db="EMBL/GenBank/DDBJ databases">
        <authorList>
            <person name="Corre E."/>
            <person name="Pelletier E."/>
            <person name="Niang G."/>
            <person name="Scheremetjew M."/>
            <person name="Finn R."/>
            <person name="Kale V."/>
            <person name="Holt S."/>
            <person name="Cochrane G."/>
            <person name="Meng A."/>
            <person name="Brown T."/>
            <person name="Cohen L."/>
        </authorList>
    </citation>
    <scope>NUCLEOTIDE SEQUENCE</scope>
    <source>
        <strain evidence="3">CCMP1795</strain>
    </source>
</reference>
<sequence>MPVIWEFEHNGRWYPFDNGSQATMNFAEKRFAEYKHKGQAPQRTIKMGGKEYLVNFEQMTQKAPSGGISKIRRIRHASEQVQQSIRPVAPPPEMQYHSFKPGMAMMAVTVPPTWQPGTVLDIPHPQNPSVPMKVQVPAGAGPGTTIQIPVPPVPAELPPSAPSESELAAMPEEEKKKKGWGLGTKMGLGMIGAAGIGVAAVVIADEAGADWAGDVIQVSGDVAVDVGEAVADAWNDLQAAI</sequence>
<dbReference type="InterPro" id="IPR004170">
    <property type="entry name" value="WWE_dom"/>
</dbReference>
<proteinExistence type="predicted"/>
<dbReference type="SUPFAM" id="SSF117839">
    <property type="entry name" value="WWE domain"/>
    <property type="match status" value="1"/>
</dbReference>
<dbReference type="Pfam" id="PF02825">
    <property type="entry name" value="WWE"/>
    <property type="match status" value="1"/>
</dbReference>
<dbReference type="InterPro" id="IPR037197">
    <property type="entry name" value="WWE_dom_sf"/>
</dbReference>
<protein>
    <recommendedName>
        <fullName evidence="2">WWE domain-containing protein</fullName>
    </recommendedName>
</protein>
<feature type="domain" description="WWE" evidence="2">
    <location>
        <begin position="1"/>
        <end position="76"/>
    </location>
</feature>